<sequence length="182" mass="21127">MEQKDTLSSCSYSDEQDMKQMLKRAKIVNGCCLNGLSALKSNVTRNLEQGITKSEFESAFSHIFGEDVDKFTRTFSQNMDTLEQKLTKETILVSNFQNAFRVLKTRFEKIFTSVLIKPSSLDGTYARKDFHAYTGMERQLFKETIIKNFDFIEDYMLKTIILAQTIQKRLDDKKLQIQECIV</sequence>
<name>A0ABQ4WKD1_9ASTR</name>
<evidence type="ECO:0000313" key="1">
    <source>
        <dbReference type="EMBL" id="GJS53372.1"/>
    </source>
</evidence>
<gene>
    <name evidence="1" type="ORF">Tco_0626734</name>
</gene>
<keyword evidence="2" id="KW-1185">Reference proteome</keyword>
<evidence type="ECO:0000313" key="2">
    <source>
        <dbReference type="Proteomes" id="UP001151760"/>
    </source>
</evidence>
<organism evidence="1 2">
    <name type="scientific">Tanacetum coccineum</name>
    <dbReference type="NCBI Taxonomy" id="301880"/>
    <lineage>
        <taxon>Eukaryota</taxon>
        <taxon>Viridiplantae</taxon>
        <taxon>Streptophyta</taxon>
        <taxon>Embryophyta</taxon>
        <taxon>Tracheophyta</taxon>
        <taxon>Spermatophyta</taxon>
        <taxon>Magnoliopsida</taxon>
        <taxon>eudicotyledons</taxon>
        <taxon>Gunneridae</taxon>
        <taxon>Pentapetalae</taxon>
        <taxon>asterids</taxon>
        <taxon>campanulids</taxon>
        <taxon>Asterales</taxon>
        <taxon>Asteraceae</taxon>
        <taxon>Asteroideae</taxon>
        <taxon>Anthemideae</taxon>
        <taxon>Anthemidinae</taxon>
        <taxon>Tanacetum</taxon>
    </lineage>
</organism>
<reference evidence="1" key="2">
    <citation type="submission" date="2022-01" db="EMBL/GenBank/DDBJ databases">
        <authorList>
            <person name="Yamashiro T."/>
            <person name="Shiraishi A."/>
            <person name="Satake H."/>
            <person name="Nakayama K."/>
        </authorList>
    </citation>
    <scope>NUCLEOTIDE SEQUENCE</scope>
</reference>
<dbReference type="EMBL" id="BQNB010008720">
    <property type="protein sequence ID" value="GJS53372.1"/>
    <property type="molecule type" value="Genomic_DNA"/>
</dbReference>
<proteinExistence type="predicted"/>
<reference evidence="1" key="1">
    <citation type="journal article" date="2022" name="Int. J. Mol. Sci.">
        <title>Draft Genome of Tanacetum Coccineum: Genomic Comparison of Closely Related Tanacetum-Family Plants.</title>
        <authorList>
            <person name="Yamashiro T."/>
            <person name="Shiraishi A."/>
            <person name="Nakayama K."/>
            <person name="Satake H."/>
        </authorList>
    </citation>
    <scope>NUCLEOTIDE SEQUENCE</scope>
</reference>
<comment type="caution">
    <text evidence="1">The sequence shown here is derived from an EMBL/GenBank/DDBJ whole genome shotgun (WGS) entry which is preliminary data.</text>
</comment>
<dbReference type="Proteomes" id="UP001151760">
    <property type="component" value="Unassembled WGS sequence"/>
</dbReference>
<accession>A0ABQ4WKD1</accession>
<protein>
    <submittedName>
        <fullName evidence="1">Uncharacterized protein</fullName>
    </submittedName>
</protein>